<feature type="transmembrane region" description="Helical" evidence="1">
    <location>
        <begin position="167"/>
        <end position="184"/>
    </location>
</feature>
<evidence type="ECO:0000313" key="2">
    <source>
        <dbReference type="EMBL" id="AGA30007.1"/>
    </source>
</evidence>
<feature type="transmembrane region" description="Helical" evidence="1">
    <location>
        <begin position="136"/>
        <end position="155"/>
    </location>
</feature>
<feature type="transmembrane region" description="Helical" evidence="1">
    <location>
        <begin position="6"/>
        <end position="23"/>
    </location>
</feature>
<feature type="transmembrane region" description="Helical" evidence="1">
    <location>
        <begin position="212"/>
        <end position="234"/>
    </location>
</feature>
<sequence>MEVLPAYGIVAVIVAVFLAHLVSGKFDPFAPIWMFLVGYVQIYVFQAINYHDWAVQVRGPQMVMAANIRALWALIWFMIIYHCGFPKLLSRCLPKPPSQWSSGIVCVISPLLILWGCVGAGLLLSNGGGGEVTPEGALLASFPFVMLVGAVLLIVTGRSGERNRPMFTASGLAICAFYILIWMFNGKRSHSLMGVLTMVCVYYITRLRRPSWPVLIITGFAGALAVSIAIGWRFERQRGREASEFLTFLSDFDLGTILRNMNIEGDDDSSRPVSHETEEYGGFLVMMTAVPAMSEYDYGASYLRIFSTFIPRIIWPSKPYFGREQWVNAWIAGSEFKRDSTFTGPAIGIHGATQLNGGAWATAIVFACMAIFLRSCYDYFRLHAHVPWVQAWWSVFFFNAWFMVVTDDPLVWFYYNWGFTSMPFLVLLWFVNKMGGASRDVPVAAYAA</sequence>
<feature type="transmembrane region" description="Helical" evidence="1">
    <location>
        <begin position="101"/>
        <end position="124"/>
    </location>
</feature>
<dbReference type="STRING" id="886293.Sinac_5889"/>
<keyword evidence="1" id="KW-0812">Transmembrane</keyword>
<evidence type="ECO:0008006" key="4">
    <source>
        <dbReference type="Google" id="ProtNLM"/>
    </source>
</evidence>
<feature type="transmembrane region" description="Helical" evidence="1">
    <location>
        <begin position="389"/>
        <end position="406"/>
    </location>
</feature>
<evidence type="ECO:0000256" key="1">
    <source>
        <dbReference type="SAM" id="Phobius"/>
    </source>
</evidence>
<keyword evidence="1" id="KW-0472">Membrane</keyword>
<proteinExistence type="predicted"/>
<dbReference type="Proteomes" id="UP000010798">
    <property type="component" value="Chromosome"/>
</dbReference>
<dbReference type="KEGG" id="saci:Sinac_5889"/>
<dbReference type="EMBL" id="CP003364">
    <property type="protein sequence ID" value="AGA30007.1"/>
    <property type="molecule type" value="Genomic_DNA"/>
</dbReference>
<feature type="transmembrane region" description="Helical" evidence="1">
    <location>
        <begin position="358"/>
        <end position="377"/>
    </location>
</feature>
<keyword evidence="1" id="KW-1133">Transmembrane helix</keyword>
<reference evidence="2 3" key="1">
    <citation type="submission" date="2012-02" db="EMBL/GenBank/DDBJ databases">
        <title>Complete sequence of chromosome of Singulisphaera acidiphila DSM 18658.</title>
        <authorList>
            <consortium name="US DOE Joint Genome Institute (JGI-PGF)"/>
            <person name="Lucas S."/>
            <person name="Copeland A."/>
            <person name="Lapidus A."/>
            <person name="Glavina del Rio T."/>
            <person name="Dalin E."/>
            <person name="Tice H."/>
            <person name="Bruce D."/>
            <person name="Goodwin L."/>
            <person name="Pitluck S."/>
            <person name="Peters L."/>
            <person name="Ovchinnikova G."/>
            <person name="Chertkov O."/>
            <person name="Kyrpides N."/>
            <person name="Mavromatis K."/>
            <person name="Ivanova N."/>
            <person name="Brettin T."/>
            <person name="Detter J.C."/>
            <person name="Han C."/>
            <person name="Larimer F."/>
            <person name="Land M."/>
            <person name="Hauser L."/>
            <person name="Markowitz V."/>
            <person name="Cheng J.-F."/>
            <person name="Hugenholtz P."/>
            <person name="Woyke T."/>
            <person name="Wu D."/>
            <person name="Tindall B."/>
            <person name="Pomrenke H."/>
            <person name="Brambilla E."/>
            <person name="Klenk H.-P."/>
            <person name="Eisen J.A."/>
        </authorList>
    </citation>
    <scope>NUCLEOTIDE SEQUENCE [LARGE SCALE GENOMIC DNA]</scope>
    <source>
        <strain evidence="3">ATCC BAA-1392 / DSM 18658 / VKM B-2454 / MOB10</strain>
    </source>
</reference>
<protein>
    <recommendedName>
        <fullName evidence="4">Oligosaccharide repeat unit polymerase</fullName>
    </recommendedName>
</protein>
<dbReference type="eggNOG" id="ENOG5033GU7">
    <property type="taxonomic scope" value="Bacteria"/>
</dbReference>
<feature type="transmembrane region" description="Helical" evidence="1">
    <location>
        <begin position="70"/>
        <end position="89"/>
    </location>
</feature>
<dbReference type="OrthoDB" id="243288at2"/>
<keyword evidence="3" id="KW-1185">Reference proteome</keyword>
<accession>L0DL87</accession>
<gene>
    <name evidence="2" type="ordered locus">Sinac_5889</name>
</gene>
<name>L0DL87_SINAD</name>
<evidence type="ECO:0000313" key="3">
    <source>
        <dbReference type="Proteomes" id="UP000010798"/>
    </source>
</evidence>
<dbReference type="AlphaFoldDB" id="L0DL87"/>
<feature type="transmembrane region" description="Helical" evidence="1">
    <location>
        <begin position="30"/>
        <end position="50"/>
    </location>
</feature>
<organism evidence="2 3">
    <name type="scientific">Singulisphaera acidiphila (strain ATCC BAA-1392 / DSM 18658 / VKM B-2454 / MOB10)</name>
    <dbReference type="NCBI Taxonomy" id="886293"/>
    <lineage>
        <taxon>Bacteria</taxon>
        <taxon>Pseudomonadati</taxon>
        <taxon>Planctomycetota</taxon>
        <taxon>Planctomycetia</taxon>
        <taxon>Isosphaerales</taxon>
        <taxon>Isosphaeraceae</taxon>
        <taxon>Singulisphaera</taxon>
    </lineage>
</organism>
<feature type="transmembrane region" description="Helical" evidence="1">
    <location>
        <begin position="412"/>
        <end position="431"/>
    </location>
</feature>
<dbReference type="HOGENOM" id="CLU_613617_0_0_0"/>
<dbReference type="RefSeq" id="WP_015249103.1">
    <property type="nucleotide sequence ID" value="NC_019892.1"/>
</dbReference>